<reference evidence="7" key="1">
    <citation type="journal article" date="2003" name="Nat. Genet.">
        <title>Comparative analysis of the genome sequences of Bordetella pertussis, Bordetella parapertussis and Bordetella bronchiseptica.</title>
        <authorList>
            <person name="Parkhill J."/>
            <person name="Sebaihia M."/>
            <person name="Preston A."/>
            <person name="Murphy L.D."/>
            <person name="Thomson N.R."/>
            <person name="Harris D.E."/>
            <person name="Holden M.T.G."/>
            <person name="Churcher C.M."/>
            <person name="Bentley S.D."/>
            <person name="Mungall K.L."/>
            <person name="Cerdeno-Tarraga A.-M."/>
            <person name="Temple L."/>
            <person name="James K.D."/>
            <person name="Harris B."/>
            <person name="Quail M.A."/>
            <person name="Achtman M."/>
            <person name="Atkin R."/>
            <person name="Baker S."/>
            <person name="Basham D."/>
            <person name="Bason N."/>
            <person name="Cherevach I."/>
            <person name="Chillingworth T."/>
            <person name="Collins M."/>
            <person name="Cronin A."/>
            <person name="Davis P."/>
            <person name="Doggett J."/>
            <person name="Feltwell T."/>
            <person name="Goble A."/>
            <person name="Hamlin N."/>
            <person name="Hauser H."/>
            <person name="Holroyd S."/>
            <person name="Jagels K."/>
            <person name="Leather S."/>
            <person name="Moule S."/>
            <person name="Norberczak H."/>
            <person name="O'Neil S."/>
            <person name="Ormond D."/>
            <person name="Price C."/>
            <person name="Rabbinowitsch E."/>
            <person name="Rutter S."/>
            <person name="Sanders M."/>
            <person name="Saunders D."/>
            <person name="Seeger K."/>
            <person name="Sharp S."/>
            <person name="Simmonds M."/>
            <person name="Skelton J."/>
            <person name="Squares R."/>
            <person name="Squares S."/>
            <person name="Stevens K."/>
            <person name="Unwin L."/>
            <person name="Whitehead S."/>
            <person name="Barrell B.G."/>
            <person name="Maskell D.J."/>
        </authorList>
    </citation>
    <scope>NUCLEOTIDE SEQUENCE [LARGE SCALE GENOMIC DNA]</scope>
    <source>
        <strain evidence="7">ATCC BAA-588 / NCTC 13252 / RB50</strain>
    </source>
</reference>
<evidence type="ECO:0000259" key="5">
    <source>
        <dbReference type="Pfam" id="PF14833"/>
    </source>
</evidence>
<evidence type="ECO:0000313" key="7">
    <source>
        <dbReference type="Proteomes" id="UP000001027"/>
    </source>
</evidence>
<dbReference type="GO" id="GO:0051287">
    <property type="term" value="F:NAD binding"/>
    <property type="evidence" value="ECO:0007669"/>
    <property type="project" value="InterPro"/>
</dbReference>
<evidence type="ECO:0000256" key="3">
    <source>
        <dbReference type="PIRSR" id="PIRSR000103-1"/>
    </source>
</evidence>
<dbReference type="Gene3D" id="1.10.1040.10">
    <property type="entry name" value="N-(1-d-carboxylethyl)-l-norvaline Dehydrogenase, domain 2"/>
    <property type="match status" value="1"/>
</dbReference>
<feature type="active site" evidence="3">
    <location>
        <position position="198"/>
    </location>
</feature>
<dbReference type="EMBL" id="BX640440">
    <property type="protein sequence ID" value="CAE31473.1"/>
    <property type="molecule type" value="Genomic_DNA"/>
</dbReference>
<dbReference type="InterPro" id="IPR013328">
    <property type="entry name" value="6PGD_dom2"/>
</dbReference>
<dbReference type="InterPro" id="IPR002204">
    <property type="entry name" value="3-OH-isobutyrate_DH-rel_CS"/>
</dbReference>
<organism evidence="6 7">
    <name type="scientific">Bordetella bronchiseptica (strain ATCC BAA-588 / NCTC 13252 / RB50)</name>
    <name type="common">Alcaligenes bronchisepticus</name>
    <dbReference type="NCBI Taxonomy" id="257310"/>
    <lineage>
        <taxon>Bacteria</taxon>
        <taxon>Pseudomonadati</taxon>
        <taxon>Pseudomonadota</taxon>
        <taxon>Betaproteobacteria</taxon>
        <taxon>Burkholderiales</taxon>
        <taxon>Alcaligenaceae</taxon>
        <taxon>Bordetella</taxon>
    </lineage>
</organism>
<dbReference type="Pfam" id="PF03446">
    <property type="entry name" value="NAD_binding_2"/>
    <property type="match status" value="1"/>
</dbReference>
<gene>
    <name evidence="6" type="ordered locus">BB0974</name>
</gene>
<dbReference type="SUPFAM" id="SSF48179">
    <property type="entry name" value="6-phosphogluconate dehydrogenase C-terminal domain-like"/>
    <property type="match status" value="1"/>
</dbReference>
<dbReference type="PANTHER" id="PTHR22981:SF7">
    <property type="entry name" value="3-HYDROXYISOBUTYRATE DEHYDROGENASE, MITOCHONDRIAL"/>
    <property type="match status" value="1"/>
</dbReference>
<sequence length="329" mass="35036">MPENPFRPNSRARDLAITQHLSREGRKVDKIGFIGLGNMGAHMARRLCEAGYAPAVFDVDASRRAAFEAIGASWADSPQAMADQVSTVVVSLPTPAVVEEVLTGAQGLIHGKAVKFIVDTSTTGPEVSKRAAERLAGRAIQLVDAPVSGGTSGAADGSLSIMVSGAPQAYETVSGILRVIGRNLFYLGEEPGQGQLMKVINNTICAAATLASFEGLVLGSRAGIDARVMLDIINVSSGRNFSTEVKIPQCVVDRNFPLRFTTTLLHKDVKLCLDEAARQGVPMWVSDAARQMLQFAISQGDGPVDYGNVIKRYEAWAGTQFGSEPQPQH</sequence>
<dbReference type="EC" id="1.1.1.31" evidence="6"/>
<proteinExistence type="predicted"/>
<dbReference type="PROSITE" id="PS00895">
    <property type="entry name" value="3_HYDROXYISOBUT_DH"/>
    <property type="match status" value="1"/>
</dbReference>
<accession>A0A0H3LNE2</accession>
<dbReference type="GO" id="GO:0008442">
    <property type="term" value="F:3-hydroxyisobutyrate dehydrogenase activity"/>
    <property type="evidence" value="ECO:0007669"/>
    <property type="project" value="UniProtKB-EC"/>
</dbReference>
<evidence type="ECO:0000259" key="4">
    <source>
        <dbReference type="Pfam" id="PF03446"/>
    </source>
</evidence>
<protein>
    <submittedName>
        <fullName evidence="6">Probable 6-phosphogluconate dehydrogenase</fullName>
        <ecNumber evidence="6">1.1.1.31</ecNumber>
    </submittedName>
</protein>
<dbReference type="KEGG" id="bbr:BB0974"/>
<evidence type="ECO:0000256" key="2">
    <source>
        <dbReference type="ARBA" id="ARBA00023027"/>
    </source>
</evidence>
<name>A0A0H3LNE2_BORBR</name>
<dbReference type="InterPro" id="IPR008927">
    <property type="entry name" value="6-PGluconate_DH-like_C_sf"/>
</dbReference>
<dbReference type="InterPro" id="IPR015815">
    <property type="entry name" value="HIBADH-related"/>
</dbReference>
<dbReference type="Proteomes" id="UP000001027">
    <property type="component" value="Chromosome"/>
</dbReference>
<dbReference type="Gene3D" id="3.40.50.720">
    <property type="entry name" value="NAD(P)-binding Rossmann-like Domain"/>
    <property type="match status" value="1"/>
</dbReference>
<keyword evidence="2" id="KW-0520">NAD</keyword>
<evidence type="ECO:0000313" key="6">
    <source>
        <dbReference type="EMBL" id="CAE31473.1"/>
    </source>
</evidence>
<dbReference type="InterPro" id="IPR036291">
    <property type="entry name" value="NAD(P)-bd_dom_sf"/>
</dbReference>
<dbReference type="eggNOG" id="COG2084">
    <property type="taxonomic scope" value="Bacteria"/>
</dbReference>
<feature type="domain" description="6-phosphogluconate dehydrogenase NADP-binding" evidence="4">
    <location>
        <begin position="30"/>
        <end position="188"/>
    </location>
</feature>
<dbReference type="HOGENOM" id="CLU_035117_1_1_4"/>
<dbReference type="InterPro" id="IPR006115">
    <property type="entry name" value="6PGDH_NADP-bd"/>
</dbReference>
<dbReference type="GO" id="GO:0016054">
    <property type="term" value="P:organic acid catabolic process"/>
    <property type="evidence" value="ECO:0007669"/>
    <property type="project" value="UniProtKB-ARBA"/>
</dbReference>
<dbReference type="PANTHER" id="PTHR22981">
    <property type="entry name" value="3-HYDROXYISOBUTYRATE DEHYDROGENASE-RELATED"/>
    <property type="match status" value="1"/>
</dbReference>
<dbReference type="InterPro" id="IPR029154">
    <property type="entry name" value="HIBADH-like_NADP-bd"/>
</dbReference>
<keyword evidence="1 6" id="KW-0560">Oxidoreductase</keyword>
<dbReference type="AlphaFoldDB" id="A0A0H3LNE2"/>
<dbReference type="GO" id="GO:0050661">
    <property type="term" value="F:NADP binding"/>
    <property type="evidence" value="ECO:0007669"/>
    <property type="project" value="InterPro"/>
</dbReference>
<feature type="domain" description="3-hydroxyisobutyrate dehydrogenase-like NAD-binding" evidence="5">
    <location>
        <begin position="192"/>
        <end position="311"/>
    </location>
</feature>
<dbReference type="SUPFAM" id="SSF51735">
    <property type="entry name" value="NAD(P)-binding Rossmann-fold domains"/>
    <property type="match status" value="1"/>
</dbReference>
<dbReference type="PIRSF" id="PIRSF000103">
    <property type="entry name" value="HIBADH"/>
    <property type="match status" value="1"/>
</dbReference>
<dbReference type="Pfam" id="PF14833">
    <property type="entry name" value="NAD_binding_11"/>
    <property type="match status" value="1"/>
</dbReference>
<evidence type="ECO:0000256" key="1">
    <source>
        <dbReference type="ARBA" id="ARBA00023002"/>
    </source>
</evidence>